<dbReference type="Proteomes" id="UP000618591">
    <property type="component" value="Unassembled WGS sequence"/>
</dbReference>
<keyword evidence="7 8" id="KW-0501">Molybdenum cofactor biosynthesis</keyword>
<name>A0ABQ1H2D8_9SPHN</name>
<organism evidence="10 11">
    <name type="scientific">Sphingomonas psychrolutea</name>
    <dbReference type="NCBI Taxonomy" id="1259676"/>
    <lineage>
        <taxon>Bacteria</taxon>
        <taxon>Pseudomonadati</taxon>
        <taxon>Pseudomonadota</taxon>
        <taxon>Alphaproteobacteria</taxon>
        <taxon>Sphingomonadales</taxon>
        <taxon>Sphingomonadaceae</taxon>
        <taxon>Sphingomonas</taxon>
    </lineage>
</organism>
<dbReference type="SUPFAM" id="SSF53448">
    <property type="entry name" value="Nucleotide-diphospho-sugar transferases"/>
    <property type="match status" value="1"/>
</dbReference>
<feature type="binding site" evidence="8">
    <location>
        <position position="19"/>
    </location>
    <ligand>
        <name>GTP</name>
        <dbReference type="ChEBI" id="CHEBI:37565"/>
    </ligand>
</feature>
<comment type="caution">
    <text evidence="8">Lacks conserved residue(s) required for the propagation of feature annotation.</text>
</comment>
<dbReference type="HAMAP" id="MF_00316">
    <property type="entry name" value="MobA"/>
    <property type="match status" value="1"/>
</dbReference>
<keyword evidence="2 8" id="KW-0808">Transferase</keyword>
<evidence type="ECO:0000256" key="1">
    <source>
        <dbReference type="ARBA" id="ARBA00022490"/>
    </source>
</evidence>
<evidence type="ECO:0000256" key="4">
    <source>
        <dbReference type="ARBA" id="ARBA00022741"/>
    </source>
</evidence>
<keyword evidence="10" id="KW-0548">Nucleotidyltransferase</keyword>
<dbReference type="InterPro" id="IPR025877">
    <property type="entry name" value="MobA-like_NTP_Trfase"/>
</dbReference>
<evidence type="ECO:0000256" key="8">
    <source>
        <dbReference type="HAMAP-Rule" id="MF_00316"/>
    </source>
</evidence>
<dbReference type="InterPro" id="IPR013482">
    <property type="entry name" value="Molybde_CF_guanTrfase"/>
</dbReference>
<dbReference type="Gene3D" id="3.90.550.10">
    <property type="entry name" value="Spore Coat Polysaccharide Biosynthesis Protein SpsA, Chain A"/>
    <property type="match status" value="1"/>
</dbReference>
<keyword evidence="4 8" id="KW-0547">Nucleotide-binding</keyword>
<evidence type="ECO:0000256" key="3">
    <source>
        <dbReference type="ARBA" id="ARBA00022723"/>
    </source>
</evidence>
<dbReference type="PANTHER" id="PTHR19136">
    <property type="entry name" value="MOLYBDENUM COFACTOR GUANYLYLTRANSFERASE"/>
    <property type="match status" value="1"/>
</dbReference>
<comment type="subunit">
    <text evidence="8">Monomer.</text>
</comment>
<evidence type="ECO:0000259" key="9">
    <source>
        <dbReference type="Pfam" id="PF12804"/>
    </source>
</evidence>
<evidence type="ECO:0000256" key="2">
    <source>
        <dbReference type="ARBA" id="ARBA00022679"/>
    </source>
</evidence>
<dbReference type="PANTHER" id="PTHR19136:SF81">
    <property type="entry name" value="MOLYBDENUM COFACTOR GUANYLYLTRANSFERASE"/>
    <property type="match status" value="1"/>
</dbReference>
<evidence type="ECO:0000256" key="5">
    <source>
        <dbReference type="ARBA" id="ARBA00022842"/>
    </source>
</evidence>
<keyword evidence="6 8" id="KW-0342">GTP-binding</keyword>
<comment type="catalytic activity">
    <reaction evidence="8">
        <text>Mo-molybdopterin + GTP + H(+) = Mo-molybdopterin guanine dinucleotide + diphosphate</text>
        <dbReference type="Rhea" id="RHEA:34243"/>
        <dbReference type="ChEBI" id="CHEBI:15378"/>
        <dbReference type="ChEBI" id="CHEBI:33019"/>
        <dbReference type="ChEBI" id="CHEBI:37565"/>
        <dbReference type="ChEBI" id="CHEBI:71302"/>
        <dbReference type="ChEBI" id="CHEBI:71310"/>
        <dbReference type="EC" id="2.7.7.77"/>
    </reaction>
</comment>
<sequence length="179" mass="18766">MILGAILAGGQSRRFGSDKAFADLGGQPMIVRVADALGPFVDGLVVCGHRAPPPGMKSVADVPRTELGPLGGLAGALHYAQRHHYAGVLSVGCDTPILDPDLLSRLGKSERATFVTDAPIIGYWPADLFDALIAHLATDPRRSMRGWIAAIGAVPIALPRPIPNVNTPADLERLLLAPS</sequence>
<proteinExistence type="inferred from homology"/>
<dbReference type="EMBL" id="BMDW01000020">
    <property type="protein sequence ID" value="GGA56378.1"/>
    <property type="molecule type" value="Genomic_DNA"/>
</dbReference>
<dbReference type="GO" id="GO:0016779">
    <property type="term" value="F:nucleotidyltransferase activity"/>
    <property type="evidence" value="ECO:0007669"/>
    <property type="project" value="UniProtKB-KW"/>
</dbReference>
<comment type="cofactor">
    <cofactor evidence="8">
        <name>Mg(2+)</name>
        <dbReference type="ChEBI" id="CHEBI:18420"/>
    </cofactor>
</comment>
<protein>
    <recommendedName>
        <fullName evidence="8">Molybdenum cofactor guanylyltransferase</fullName>
        <shortName evidence="8">MoCo guanylyltransferase</shortName>
        <ecNumber evidence="8">2.7.7.77</ecNumber>
    </recommendedName>
    <alternativeName>
        <fullName evidence="8">GTP:molybdopterin guanylyltransferase</fullName>
    </alternativeName>
    <alternativeName>
        <fullName evidence="8">Mo-MPT guanylyltransferase</fullName>
    </alternativeName>
    <alternativeName>
        <fullName evidence="8">Molybdopterin guanylyltransferase</fullName>
    </alternativeName>
    <alternativeName>
        <fullName evidence="8">Molybdopterin-guanine dinucleotide synthase</fullName>
        <shortName evidence="8">MGD synthase</shortName>
    </alternativeName>
</protein>
<feature type="binding site" evidence="8">
    <location>
        <begin position="7"/>
        <end position="9"/>
    </location>
    <ligand>
        <name>GTP</name>
        <dbReference type="ChEBI" id="CHEBI:37565"/>
    </ligand>
</feature>
<keyword evidence="11" id="KW-1185">Reference proteome</keyword>
<comment type="subcellular location">
    <subcellularLocation>
        <location evidence="8">Cytoplasm</location>
    </subcellularLocation>
</comment>
<comment type="caution">
    <text evidence="10">The sequence shown here is derived from an EMBL/GenBank/DDBJ whole genome shotgun (WGS) entry which is preliminary data.</text>
</comment>
<dbReference type="CDD" id="cd02503">
    <property type="entry name" value="MobA"/>
    <property type="match status" value="1"/>
</dbReference>
<dbReference type="RefSeq" id="WP_188448650.1">
    <property type="nucleotide sequence ID" value="NZ_BMDW01000020.1"/>
</dbReference>
<keyword evidence="5 8" id="KW-0460">Magnesium</keyword>
<evidence type="ECO:0000313" key="10">
    <source>
        <dbReference type="EMBL" id="GGA56378.1"/>
    </source>
</evidence>
<evidence type="ECO:0000313" key="11">
    <source>
        <dbReference type="Proteomes" id="UP000618591"/>
    </source>
</evidence>
<comment type="domain">
    <text evidence="8">The N-terminal domain determines nucleotide recognition and specific binding, while the C-terminal domain determines the specific binding to the target protein.</text>
</comment>
<gene>
    <name evidence="8 10" type="primary">mobA</name>
    <name evidence="10" type="ORF">GCM10011395_28500</name>
</gene>
<accession>A0ABQ1H2D8</accession>
<dbReference type="EC" id="2.7.7.77" evidence="8"/>
<dbReference type="InterPro" id="IPR029044">
    <property type="entry name" value="Nucleotide-diphossugar_trans"/>
</dbReference>
<reference evidence="11" key="1">
    <citation type="journal article" date="2019" name="Int. J. Syst. Evol. Microbiol.">
        <title>The Global Catalogue of Microorganisms (GCM) 10K type strain sequencing project: providing services to taxonomists for standard genome sequencing and annotation.</title>
        <authorList>
            <consortium name="The Broad Institute Genomics Platform"/>
            <consortium name="The Broad Institute Genome Sequencing Center for Infectious Disease"/>
            <person name="Wu L."/>
            <person name="Ma J."/>
        </authorList>
    </citation>
    <scope>NUCLEOTIDE SEQUENCE [LARGE SCALE GENOMIC DNA]</scope>
    <source>
        <strain evidence="11">CGMCC 1.10106</strain>
    </source>
</reference>
<feature type="binding site" evidence="8">
    <location>
        <position position="94"/>
    </location>
    <ligand>
        <name>GTP</name>
        <dbReference type="ChEBI" id="CHEBI:37565"/>
    </ligand>
</feature>
<feature type="domain" description="MobA-like NTP transferase" evidence="9">
    <location>
        <begin position="4"/>
        <end position="135"/>
    </location>
</feature>
<feature type="binding site" evidence="8">
    <location>
        <position position="94"/>
    </location>
    <ligand>
        <name>Mg(2+)</name>
        <dbReference type="ChEBI" id="CHEBI:18420"/>
    </ligand>
</feature>
<dbReference type="Pfam" id="PF12804">
    <property type="entry name" value="NTP_transf_3"/>
    <property type="match status" value="1"/>
</dbReference>
<comment type="similarity">
    <text evidence="8">Belongs to the MobA family.</text>
</comment>
<evidence type="ECO:0000256" key="6">
    <source>
        <dbReference type="ARBA" id="ARBA00023134"/>
    </source>
</evidence>
<comment type="function">
    <text evidence="8">Transfers a GMP moiety from GTP to Mo-molybdopterin (Mo-MPT) cofactor (Moco or molybdenum cofactor) to form Mo-molybdopterin guanine dinucleotide (Mo-MGD) cofactor.</text>
</comment>
<feature type="binding site" evidence="8">
    <location>
        <position position="61"/>
    </location>
    <ligand>
        <name>GTP</name>
        <dbReference type="ChEBI" id="CHEBI:37565"/>
    </ligand>
</feature>
<keyword evidence="3 8" id="KW-0479">Metal-binding</keyword>
<keyword evidence="1 8" id="KW-0963">Cytoplasm</keyword>
<evidence type="ECO:0000256" key="7">
    <source>
        <dbReference type="ARBA" id="ARBA00023150"/>
    </source>
</evidence>